<feature type="compositionally biased region" description="Basic residues" evidence="1">
    <location>
        <begin position="114"/>
        <end position="123"/>
    </location>
</feature>
<evidence type="ECO:0000313" key="2">
    <source>
        <dbReference type="EMBL" id="KAG2567661.1"/>
    </source>
</evidence>
<dbReference type="Proteomes" id="UP000823388">
    <property type="component" value="Chromosome 7N"/>
</dbReference>
<evidence type="ECO:0000313" key="3">
    <source>
        <dbReference type="Proteomes" id="UP000823388"/>
    </source>
</evidence>
<dbReference type="AlphaFoldDB" id="A0A8T0PYP3"/>
<feature type="compositionally biased region" description="Low complexity" evidence="1">
    <location>
        <begin position="137"/>
        <end position="151"/>
    </location>
</feature>
<feature type="region of interest" description="Disordered" evidence="1">
    <location>
        <begin position="82"/>
        <end position="151"/>
    </location>
</feature>
<name>A0A8T0PYP3_PANVG</name>
<protein>
    <submittedName>
        <fullName evidence="2">Uncharacterized protein</fullName>
    </submittedName>
</protein>
<comment type="caution">
    <text evidence="2">The sequence shown here is derived from an EMBL/GenBank/DDBJ whole genome shotgun (WGS) entry which is preliminary data.</text>
</comment>
<keyword evidence="3" id="KW-1185">Reference proteome</keyword>
<dbReference type="EMBL" id="CM029050">
    <property type="protein sequence ID" value="KAG2567661.1"/>
    <property type="molecule type" value="Genomic_DNA"/>
</dbReference>
<feature type="non-terminal residue" evidence="2">
    <location>
        <position position="1"/>
    </location>
</feature>
<reference evidence="2" key="1">
    <citation type="submission" date="2020-05" db="EMBL/GenBank/DDBJ databases">
        <title>WGS assembly of Panicum virgatum.</title>
        <authorList>
            <person name="Lovell J.T."/>
            <person name="Jenkins J."/>
            <person name="Shu S."/>
            <person name="Juenger T.E."/>
            <person name="Schmutz J."/>
        </authorList>
    </citation>
    <scope>NUCLEOTIDE SEQUENCE</scope>
    <source>
        <strain evidence="2">AP13</strain>
    </source>
</reference>
<sequence>LKSVRNGHSSVRLSVPKCSSPCYPGSRHSSASVSLCPRGSALPLCVSCVLFRSRGSAFHVLRRPQLQIGGRLAFCHLAASGSSSARADPGVATPSRAPGPRPAPASWSCSCPGARRRTRRRTAQRCGGALDRGGKARGSPATGASAPASVI</sequence>
<evidence type="ECO:0000256" key="1">
    <source>
        <dbReference type="SAM" id="MobiDB-lite"/>
    </source>
</evidence>
<organism evidence="2 3">
    <name type="scientific">Panicum virgatum</name>
    <name type="common">Blackwell switchgrass</name>
    <dbReference type="NCBI Taxonomy" id="38727"/>
    <lineage>
        <taxon>Eukaryota</taxon>
        <taxon>Viridiplantae</taxon>
        <taxon>Streptophyta</taxon>
        <taxon>Embryophyta</taxon>
        <taxon>Tracheophyta</taxon>
        <taxon>Spermatophyta</taxon>
        <taxon>Magnoliopsida</taxon>
        <taxon>Liliopsida</taxon>
        <taxon>Poales</taxon>
        <taxon>Poaceae</taxon>
        <taxon>PACMAD clade</taxon>
        <taxon>Panicoideae</taxon>
        <taxon>Panicodae</taxon>
        <taxon>Paniceae</taxon>
        <taxon>Panicinae</taxon>
        <taxon>Panicum</taxon>
        <taxon>Panicum sect. Hiantes</taxon>
    </lineage>
</organism>
<proteinExistence type="predicted"/>
<gene>
    <name evidence="2" type="ORF">PVAP13_7NG330148</name>
</gene>
<accession>A0A8T0PYP3</accession>